<dbReference type="KEGG" id="pxi:J5O05_02080"/>
<evidence type="ECO:0000259" key="1">
    <source>
        <dbReference type="Pfam" id="PF02557"/>
    </source>
</evidence>
<proteinExistence type="predicted"/>
<organism evidence="2 3">
    <name type="scientific">Pseudoalteromonas xiamenensis</name>
    <dbReference type="NCBI Taxonomy" id="882626"/>
    <lineage>
        <taxon>Bacteria</taxon>
        <taxon>Pseudomonadati</taxon>
        <taxon>Pseudomonadota</taxon>
        <taxon>Gammaproteobacteria</taxon>
        <taxon>Alteromonadales</taxon>
        <taxon>Pseudoalteromonadaceae</taxon>
        <taxon>Pseudoalteromonas</taxon>
    </lineage>
</organism>
<dbReference type="InterPro" id="IPR052179">
    <property type="entry name" value="DD-CPase-like"/>
</dbReference>
<name>A0A975DK17_9GAMM</name>
<accession>A0A975DK17</accession>
<dbReference type="Gene3D" id="3.30.1380.10">
    <property type="match status" value="1"/>
</dbReference>
<dbReference type="Pfam" id="PF02557">
    <property type="entry name" value="VanY"/>
    <property type="match status" value="1"/>
</dbReference>
<dbReference type="CDD" id="cd14847">
    <property type="entry name" value="DD-carboxypeptidase_like"/>
    <property type="match status" value="1"/>
</dbReference>
<dbReference type="PANTHER" id="PTHR34385:SF1">
    <property type="entry name" value="PEPTIDOGLYCAN L-ALANYL-D-GLUTAMATE ENDOPEPTIDASE CWLK"/>
    <property type="match status" value="1"/>
</dbReference>
<evidence type="ECO:0000313" key="3">
    <source>
        <dbReference type="Proteomes" id="UP000664904"/>
    </source>
</evidence>
<dbReference type="PANTHER" id="PTHR34385">
    <property type="entry name" value="D-ALANYL-D-ALANINE CARBOXYPEPTIDASE"/>
    <property type="match status" value="1"/>
</dbReference>
<dbReference type="EMBL" id="CP072133">
    <property type="protein sequence ID" value="QTH71766.1"/>
    <property type="molecule type" value="Genomic_DNA"/>
</dbReference>
<protein>
    <submittedName>
        <fullName evidence="2">M15 family metallopeptidase</fullName>
    </submittedName>
</protein>
<sequence length="225" mass="25645">MRIDLLELTGKTQTHLVQYDNVLVHQLAVGPLHALKQRAQSAGFELSIASGFRSFERQMFIWNNKFDGLRPVYSYEGKELDVNVLSVFERISAIMLFSALPGASRHHWGSDFDVYAKNLTSDAKPLQLTPAEYFHGDQAPFSLWLAEELKGSDFYFPYREFQGGVAEEPWHISFHPVASRYEQIMSINHVIEAIANTDVRGKEEIISHLPNLYAKFISNTCKFSS</sequence>
<feature type="domain" description="D-alanyl-D-alanine carboxypeptidase-like core" evidence="1">
    <location>
        <begin position="24"/>
        <end position="176"/>
    </location>
</feature>
<dbReference type="Proteomes" id="UP000664904">
    <property type="component" value="Chromosome"/>
</dbReference>
<dbReference type="InterPro" id="IPR009045">
    <property type="entry name" value="Zn_M74/Hedgehog-like"/>
</dbReference>
<dbReference type="InterPro" id="IPR003709">
    <property type="entry name" value="VanY-like_core_dom"/>
</dbReference>
<dbReference type="RefSeq" id="WP_208843390.1">
    <property type="nucleotide sequence ID" value="NZ_CP072133.1"/>
</dbReference>
<dbReference type="SUPFAM" id="SSF55166">
    <property type="entry name" value="Hedgehog/DD-peptidase"/>
    <property type="match status" value="1"/>
</dbReference>
<evidence type="ECO:0000313" key="2">
    <source>
        <dbReference type="EMBL" id="QTH71766.1"/>
    </source>
</evidence>
<dbReference type="GO" id="GO:0006508">
    <property type="term" value="P:proteolysis"/>
    <property type="evidence" value="ECO:0007669"/>
    <property type="project" value="InterPro"/>
</dbReference>
<dbReference type="AlphaFoldDB" id="A0A975DK17"/>
<gene>
    <name evidence="2" type="ORF">J5O05_02080</name>
</gene>
<dbReference type="GO" id="GO:0008233">
    <property type="term" value="F:peptidase activity"/>
    <property type="evidence" value="ECO:0007669"/>
    <property type="project" value="InterPro"/>
</dbReference>
<keyword evidence="3" id="KW-1185">Reference proteome</keyword>
<reference evidence="2" key="1">
    <citation type="submission" date="2021-03" db="EMBL/GenBank/DDBJ databases">
        <title>Complete Genome of Pseudoalteromonas xiamenensis STKMTI.2, a new potential marine bacterium producing anti-Vibrio compounds.</title>
        <authorList>
            <person name="Handayani D.P."/>
            <person name="Isnansetyo A."/>
            <person name="Istiqomah I."/>
            <person name="Jumina J."/>
        </authorList>
    </citation>
    <scope>NUCLEOTIDE SEQUENCE</scope>
    <source>
        <strain evidence="2">STKMTI.2</strain>
    </source>
</reference>